<dbReference type="PANTHER" id="PTHR48488:SF1">
    <property type="entry name" value="INTERLEUKIN-22"/>
    <property type="match status" value="1"/>
</dbReference>
<name>A0A151PFM0_ALLMI</name>
<sequence>MLFLQSWMRCFLVWILFCCCLPLILLAVPMPPKGAGATNHVCKLEKIYFQQPYIRNCTYTLAKEARLLDQDTENRFIGQQLYVNVKESNRCYVMKSVLEIITKEVLSNLKNKNQHIHEVIHFLEVLRLKLHGCKFSGHREHVERNLAEMKNRMKQLGDNGKNKAIGELDLLFDYMEDACTEGPKKGGHKKNH</sequence>
<reference evidence="2 3" key="1">
    <citation type="journal article" date="2012" name="Genome Biol.">
        <title>Sequencing three crocodilian genomes to illuminate the evolution of archosaurs and amniotes.</title>
        <authorList>
            <person name="St John J.A."/>
            <person name="Braun E.L."/>
            <person name="Isberg S.R."/>
            <person name="Miles L.G."/>
            <person name="Chong A.Y."/>
            <person name="Gongora J."/>
            <person name="Dalzell P."/>
            <person name="Moran C."/>
            <person name="Bed'hom B."/>
            <person name="Abzhanov A."/>
            <person name="Burgess S.C."/>
            <person name="Cooksey A.M."/>
            <person name="Castoe T.A."/>
            <person name="Crawford N.G."/>
            <person name="Densmore L.D."/>
            <person name="Drew J.C."/>
            <person name="Edwards S.V."/>
            <person name="Faircloth B.C."/>
            <person name="Fujita M.K."/>
            <person name="Greenwold M.J."/>
            <person name="Hoffmann F.G."/>
            <person name="Howard J.M."/>
            <person name="Iguchi T."/>
            <person name="Janes D.E."/>
            <person name="Khan S.Y."/>
            <person name="Kohno S."/>
            <person name="de Koning A.J."/>
            <person name="Lance S.L."/>
            <person name="McCarthy F.M."/>
            <person name="McCormack J.E."/>
            <person name="Merchant M.E."/>
            <person name="Peterson D.G."/>
            <person name="Pollock D.D."/>
            <person name="Pourmand N."/>
            <person name="Raney B.J."/>
            <person name="Roessler K.A."/>
            <person name="Sanford J.R."/>
            <person name="Sawyer R.H."/>
            <person name="Schmidt C.J."/>
            <person name="Triplett E.W."/>
            <person name="Tuberville T.D."/>
            <person name="Venegas-Anaya M."/>
            <person name="Howard J.T."/>
            <person name="Jarvis E.D."/>
            <person name="Guillette L.J.Jr."/>
            <person name="Glenn T.C."/>
            <person name="Green R.E."/>
            <person name="Ray D.A."/>
        </authorList>
    </citation>
    <scope>NUCLEOTIDE SEQUENCE [LARGE SCALE GENOMIC DNA]</scope>
    <source>
        <strain evidence="2">KSC_2009_1</strain>
    </source>
</reference>
<dbReference type="KEGG" id="amj:102563114"/>
<dbReference type="Gene3D" id="1.20.1250.10">
    <property type="match status" value="1"/>
</dbReference>
<comment type="caution">
    <text evidence="2">The sequence shown here is derived from an EMBL/GenBank/DDBJ whole genome shotgun (WGS) entry which is preliminary data.</text>
</comment>
<accession>A0A151PFM0</accession>
<dbReference type="PRINTS" id="PR01936">
    <property type="entry name" value="INTRLEUKIN22"/>
</dbReference>
<keyword evidence="1" id="KW-0732">Signal</keyword>
<dbReference type="Proteomes" id="UP000050525">
    <property type="component" value="Unassembled WGS sequence"/>
</dbReference>
<dbReference type="PANTHER" id="PTHR48488">
    <property type="entry name" value="INTERLEUKIN-22"/>
    <property type="match status" value="1"/>
</dbReference>
<dbReference type="EMBL" id="AKHW03000416">
    <property type="protein sequence ID" value="KYO47734.1"/>
    <property type="molecule type" value="Genomic_DNA"/>
</dbReference>
<evidence type="ECO:0000313" key="2">
    <source>
        <dbReference type="EMBL" id="KYO47734.1"/>
    </source>
</evidence>
<protein>
    <submittedName>
        <fullName evidence="2">Interleukin-22</fullName>
    </submittedName>
</protein>
<dbReference type="PhylomeDB" id="A0A151PFM0"/>
<dbReference type="RefSeq" id="XP_006267136.1">
    <property type="nucleotide sequence ID" value="XM_006267074.3"/>
</dbReference>
<dbReference type="OrthoDB" id="9451249at2759"/>
<dbReference type="SUPFAM" id="SSF47266">
    <property type="entry name" value="4-helical cytokines"/>
    <property type="match status" value="1"/>
</dbReference>
<dbReference type="CTD" id="50616"/>
<dbReference type="GO" id="GO:0005576">
    <property type="term" value="C:extracellular region"/>
    <property type="evidence" value="ECO:0007669"/>
    <property type="project" value="InterPro"/>
</dbReference>
<dbReference type="InterPro" id="IPR009079">
    <property type="entry name" value="4_helix_cytokine-like_core"/>
</dbReference>
<dbReference type="AlphaFoldDB" id="A0A151PFM0"/>
<organism evidence="2 3">
    <name type="scientific">Alligator mississippiensis</name>
    <name type="common">American alligator</name>
    <dbReference type="NCBI Taxonomy" id="8496"/>
    <lineage>
        <taxon>Eukaryota</taxon>
        <taxon>Metazoa</taxon>
        <taxon>Chordata</taxon>
        <taxon>Craniata</taxon>
        <taxon>Vertebrata</taxon>
        <taxon>Euteleostomi</taxon>
        <taxon>Archelosauria</taxon>
        <taxon>Archosauria</taxon>
        <taxon>Crocodylia</taxon>
        <taxon>Alligatoridae</taxon>
        <taxon>Alligatorinae</taxon>
        <taxon>Alligator</taxon>
    </lineage>
</organism>
<feature type="chain" id="PRO_5007586979" evidence="1">
    <location>
        <begin position="27"/>
        <end position="192"/>
    </location>
</feature>
<dbReference type="eggNOG" id="ENOG502S5PC">
    <property type="taxonomic scope" value="Eukaryota"/>
</dbReference>
<evidence type="ECO:0000256" key="1">
    <source>
        <dbReference type="SAM" id="SignalP"/>
    </source>
</evidence>
<dbReference type="InterPro" id="IPR020453">
    <property type="entry name" value="IL-22"/>
</dbReference>
<feature type="signal peptide" evidence="1">
    <location>
        <begin position="1"/>
        <end position="26"/>
    </location>
</feature>
<dbReference type="Pfam" id="PF14565">
    <property type="entry name" value="IL22"/>
    <property type="match status" value="1"/>
</dbReference>
<evidence type="ECO:0000313" key="3">
    <source>
        <dbReference type="Proteomes" id="UP000050525"/>
    </source>
</evidence>
<dbReference type="STRING" id="8496.A0A151PFM0"/>
<dbReference type="GeneID" id="102563114"/>
<keyword evidence="3" id="KW-1185">Reference proteome</keyword>
<proteinExistence type="predicted"/>
<gene>
    <name evidence="2" type="primary">IL22</name>
    <name evidence="2" type="ORF">Y1Q_0019812</name>
</gene>